<organism evidence="2 3">
    <name type="scientific">Peteryoungia ipomoeae</name>
    <dbReference type="NCBI Taxonomy" id="1210932"/>
    <lineage>
        <taxon>Bacteria</taxon>
        <taxon>Pseudomonadati</taxon>
        <taxon>Pseudomonadota</taxon>
        <taxon>Alphaproteobacteria</taxon>
        <taxon>Hyphomicrobiales</taxon>
        <taxon>Rhizobiaceae</taxon>
        <taxon>Peteryoungia</taxon>
    </lineage>
</organism>
<name>A0A4S8NSX6_9HYPH</name>
<feature type="region of interest" description="Disordered" evidence="1">
    <location>
        <begin position="102"/>
        <end position="122"/>
    </location>
</feature>
<protein>
    <submittedName>
        <fullName evidence="2">Uncharacterized protein</fullName>
    </submittedName>
</protein>
<reference evidence="2 3" key="1">
    <citation type="submission" date="2019-04" db="EMBL/GenBank/DDBJ databases">
        <title>Genome sequence of strain shin9-1.</title>
        <authorList>
            <person name="Gao J."/>
            <person name="Sun J."/>
        </authorList>
    </citation>
    <scope>NUCLEOTIDE SEQUENCE [LARGE SCALE GENOMIC DNA]</scope>
    <source>
        <strain evidence="3">shin9-1</strain>
    </source>
</reference>
<gene>
    <name evidence="2" type="ORF">FAA97_18280</name>
</gene>
<dbReference type="EMBL" id="STGV01000007">
    <property type="protein sequence ID" value="THV20547.1"/>
    <property type="molecule type" value="Genomic_DNA"/>
</dbReference>
<comment type="caution">
    <text evidence="2">The sequence shown here is derived from an EMBL/GenBank/DDBJ whole genome shotgun (WGS) entry which is preliminary data.</text>
</comment>
<accession>A0A4S8NSX6</accession>
<proteinExistence type="predicted"/>
<dbReference type="AlphaFoldDB" id="A0A4S8NSX6"/>
<evidence type="ECO:0000313" key="3">
    <source>
        <dbReference type="Proteomes" id="UP000308828"/>
    </source>
</evidence>
<sequence>MDRAIRIILALLLILVGLSHQPPAGLAVAAPHDVAAYVLPDGTVPELCVSMDDRDGQHHDATFICDACLIASALLLPEPTDRVGRRMVAALKIEVRQHDDTGYRREFSPNTAPRAPPVPDSI</sequence>
<evidence type="ECO:0000256" key="1">
    <source>
        <dbReference type="SAM" id="MobiDB-lite"/>
    </source>
</evidence>
<dbReference type="RefSeq" id="WP_136600008.1">
    <property type="nucleotide sequence ID" value="NZ_STGV01000007.1"/>
</dbReference>
<keyword evidence="3" id="KW-1185">Reference proteome</keyword>
<dbReference type="Proteomes" id="UP000308828">
    <property type="component" value="Unassembled WGS sequence"/>
</dbReference>
<dbReference type="OrthoDB" id="7744280at2"/>
<evidence type="ECO:0000313" key="2">
    <source>
        <dbReference type="EMBL" id="THV20547.1"/>
    </source>
</evidence>